<dbReference type="InterPro" id="IPR046496">
    <property type="entry name" value="DUF6589"/>
</dbReference>
<organism evidence="2 3">
    <name type="scientific">Mycena rosella</name>
    <name type="common">Pink bonnet</name>
    <name type="synonym">Agaricus rosellus</name>
    <dbReference type="NCBI Taxonomy" id="1033263"/>
    <lineage>
        <taxon>Eukaryota</taxon>
        <taxon>Fungi</taxon>
        <taxon>Dikarya</taxon>
        <taxon>Basidiomycota</taxon>
        <taxon>Agaricomycotina</taxon>
        <taxon>Agaricomycetes</taxon>
        <taxon>Agaricomycetidae</taxon>
        <taxon>Agaricales</taxon>
        <taxon>Marasmiineae</taxon>
        <taxon>Mycenaceae</taxon>
        <taxon>Mycena</taxon>
    </lineage>
</organism>
<protein>
    <recommendedName>
        <fullName evidence="1">DUF6589 domain-containing protein</fullName>
    </recommendedName>
</protein>
<proteinExistence type="predicted"/>
<dbReference type="EMBL" id="JARKIE010000102">
    <property type="protein sequence ID" value="KAJ7685854.1"/>
    <property type="molecule type" value="Genomic_DNA"/>
</dbReference>
<feature type="domain" description="DUF6589" evidence="1">
    <location>
        <begin position="363"/>
        <end position="504"/>
    </location>
</feature>
<name>A0AAD7D9B9_MYCRO</name>
<accession>A0AAD7D9B9</accession>
<comment type="caution">
    <text evidence="2">The sequence shown here is derived from an EMBL/GenBank/DDBJ whole genome shotgun (WGS) entry which is preliminary data.</text>
</comment>
<reference evidence="2" key="1">
    <citation type="submission" date="2023-03" db="EMBL/GenBank/DDBJ databases">
        <title>Massive genome expansion in bonnet fungi (Mycena s.s.) driven by repeated elements and novel gene families across ecological guilds.</title>
        <authorList>
            <consortium name="Lawrence Berkeley National Laboratory"/>
            <person name="Harder C.B."/>
            <person name="Miyauchi S."/>
            <person name="Viragh M."/>
            <person name="Kuo A."/>
            <person name="Thoen E."/>
            <person name="Andreopoulos B."/>
            <person name="Lu D."/>
            <person name="Skrede I."/>
            <person name="Drula E."/>
            <person name="Henrissat B."/>
            <person name="Morin E."/>
            <person name="Kohler A."/>
            <person name="Barry K."/>
            <person name="LaButti K."/>
            <person name="Morin E."/>
            <person name="Salamov A."/>
            <person name="Lipzen A."/>
            <person name="Mereny Z."/>
            <person name="Hegedus B."/>
            <person name="Baldrian P."/>
            <person name="Stursova M."/>
            <person name="Weitz H."/>
            <person name="Taylor A."/>
            <person name="Grigoriev I.V."/>
            <person name="Nagy L.G."/>
            <person name="Martin F."/>
            <person name="Kauserud H."/>
        </authorList>
    </citation>
    <scope>NUCLEOTIDE SEQUENCE</scope>
    <source>
        <strain evidence="2">CBHHK067</strain>
    </source>
</reference>
<dbReference type="AlphaFoldDB" id="A0AAD7D9B9"/>
<evidence type="ECO:0000259" key="1">
    <source>
        <dbReference type="Pfam" id="PF20231"/>
    </source>
</evidence>
<dbReference type="Pfam" id="PF20231">
    <property type="entry name" value="DUF6589"/>
    <property type="match status" value="1"/>
</dbReference>
<evidence type="ECO:0000313" key="3">
    <source>
        <dbReference type="Proteomes" id="UP001221757"/>
    </source>
</evidence>
<sequence>MDSGPPTKRAKVATRCACACAGCSSASGGKRAPTRTDAQKLDAILAVIKAQNWTFACFLFNTFRTKDVMGGAVKRSLTHAQMVSSFLAGRGKRIVAHIVEQWLKDPAGRIPQNSDANKFMFSTTIPYTEIGPVRAALTTFSTQTVGKKLSQEAESAVKLTNGLHVSVGVRNPEKKVHWNVLGADTIPQVEAVIAKEQPTTVYLFYKIAMRKPRRRNGVILERKTRPARGVVTHAISALNFCRTDQANLLPLTRGILYFGSSAPIELMNYNARIRNMPSYSAVRRALVGLSAQEAANTEAHGKDPTTAGFMLIDNCQNQHKQRDLRIGRENVMNVGMSGLYMEAPDIDVAVFDLTDKRERIQRNKRKDVTVDQLLRFIDQHDADVTGALLFLETLTRCIPEMKTEHTEVHRRYKATATLVVPPGQAVVHPLASSGKKQTILTEFKDGMLDFLQQVGQTPDHYLKRKIPIGGDGLTYAILQQLQIYLQFDDDPFTSFEILEPQLHHPQTKLQTRTPLLALKTSRKSELPRGVGFGFGQ</sequence>
<keyword evidence="3" id="KW-1185">Reference proteome</keyword>
<dbReference type="Proteomes" id="UP001221757">
    <property type="component" value="Unassembled WGS sequence"/>
</dbReference>
<evidence type="ECO:0000313" key="2">
    <source>
        <dbReference type="EMBL" id="KAJ7685854.1"/>
    </source>
</evidence>
<gene>
    <name evidence="2" type="ORF">B0H17DRAFT_941123</name>
</gene>